<comment type="catalytic activity">
    <reaction evidence="1">
        <text>ATP + H2O = ADP + phosphate + H(+)</text>
        <dbReference type="Rhea" id="RHEA:13065"/>
        <dbReference type="ChEBI" id="CHEBI:15377"/>
        <dbReference type="ChEBI" id="CHEBI:15378"/>
        <dbReference type="ChEBI" id="CHEBI:30616"/>
        <dbReference type="ChEBI" id="CHEBI:43474"/>
        <dbReference type="ChEBI" id="CHEBI:456216"/>
        <dbReference type="EC" id="5.6.2.3"/>
    </reaction>
</comment>
<evidence type="ECO:0000259" key="2">
    <source>
        <dbReference type="Pfam" id="PF05970"/>
    </source>
</evidence>
<reference evidence="5 6" key="1">
    <citation type="submission" date="2015-09" db="EMBL/GenBank/DDBJ databases">
        <title>Trachymyrmex cornetzi WGS genome.</title>
        <authorList>
            <person name="Nygaard S."/>
            <person name="Hu H."/>
            <person name="Boomsma J."/>
            <person name="Zhang G."/>
        </authorList>
    </citation>
    <scope>NUCLEOTIDE SEQUENCE [LARGE SCALE GENOMIC DNA]</scope>
    <source>
        <strain evidence="5">Tcor2-1</strain>
        <tissue evidence="5">Whole body</tissue>
    </source>
</reference>
<dbReference type="GO" id="GO:0016887">
    <property type="term" value="F:ATP hydrolysis activity"/>
    <property type="evidence" value="ECO:0007669"/>
    <property type="project" value="RHEA"/>
</dbReference>
<evidence type="ECO:0000313" key="6">
    <source>
        <dbReference type="Proteomes" id="UP000078492"/>
    </source>
</evidence>
<comment type="similarity">
    <text evidence="1">Belongs to the helicase family.</text>
</comment>
<dbReference type="PANTHER" id="PTHR10492:SF57">
    <property type="entry name" value="ATP-DEPENDENT DNA HELICASE"/>
    <property type="match status" value="1"/>
</dbReference>
<dbReference type="InterPro" id="IPR025476">
    <property type="entry name" value="Helitron_helicase-like"/>
</dbReference>
<dbReference type="Pfam" id="PF05970">
    <property type="entry name" value="PIF1"/>
    <property type="match status" value="1"/>
</dbReference>
<name>A0A151JQH1_9HYME</name>
<dbReference type="PANTHER" id="PTHR10492">
    <property type="match status" value="1"/>
</dbReference>
<keyword evidence="1" id="KW-0067">ATP-binding</keyword>
<dbReference type="EC" id="5.6.2.3" evidence="1"/>
<protein>
    <recommendedName>
        <fullName evidence="1">ATP-dependent DNA helicase</fullName>
        <ecNumber evidence="1">5.6.2.3</ecNumber>
    </recommendedName>
</protein>
<keyword evidence="1" id="KW-0547">Nucleotide-binding</keyword>
<sequence length="1142" mass="132574">FYKHIRGYNNSFAFASFNANLISFKHRGPFCFKIQGQIYYQINTSLIAAPNENLTNGQLFIVDSNEAIDYRLKENSKLDLNILQNIEHIMREYNVFAKSYLMMSEELKKQNELKKKNKLVMELQLSFTIRPGMDHRRYNVQRTNEVAIVFTTTADGEIPDSYVTIRHRNTKILKQVSSMDPNVEPWIYPLFYIHGTRGWHRDLKKLNSDRRITRAQYIKYRMAIRNDFNVFLLGRRLFQQWLVDNYVKIEKDKIEFCKNHQKELRVETYQGLIDYMQNMATNINGRVGKIIVLPSTFIGSPRNMLQNYQDAMAVVGKFGKPDLFITMTCNPKWREIIENLLSLQQPSDRPDICARVFNIKKEYLIDLIVKQKFFGEVAAYVYVIEFQKRGLPHVHILVTLKQNYKLTTADIVDKYISAEIPDPQQNSRLHEIVMKHMIHGPCGDWCLIDGKCSKHFPKAFMDETIMDEDAYPSYCRRNTGRTFERPGKFIVDNRYVVPYCPKLSMIFNCHINVEIVSSIKSVKYLYKYIYKGHDVASIILEPKNENKIIDHDEIHNYIETRYVGPVEASWRILGKKLHDKSHVVTRLPIHLPNEQNITIGSDCFEDALVSAVERVTMLLDYFALNLRDDEAKNYLYIEIPRYYTSKKVNINGKNISRWVKRKNYFNCLERIYSVSSTQIELFHLRLLLLTVKGAMNFQDLKMVNGELCQTFTTACLALGLIEDDIEWIRAMNEAVRWMMPQQLRRLFVRILLHCNPLYPEILWEKFKDLSEEIIFGSLINNNSEKRCFYIDGPGGSGKTFIYTTIYYLAKLRKKHVCTMAFTGIASTLLPQGKTVHKTFGLPVPLFVDSTSGIKIQSKEAQYLKDIDIFIWDEAPMAPRYALEIVDRTLRDFTGKNLPFGGKIIVLGGDFRQLLPIKVHSTRSEIVNLSIKFSLIWKCFTKFSLIKNMRVLSEETDFSKFLIDLGDGKLNDSKNNIEIPQCCLASPDTDIIEDIFGDLIVKKDFNKIAKCVILSARNVDVEEINKRVVELLDISGERIYTSIDNIVNSNENNNFNEIILPEYLNNLTPLCLPPHELRLRPNCVIILIRNLSINEGLCNGTRLIIDELGDHLLKCKIFPRKGWGHFRCGPVLPNASGEIPLRV</sequence>
<dbReference type="InterPro" id="IPR010285">
    <property type="entry name" value="DNA_helicase_pif1-like_DEAD"/>
</dbReference>
<dbReference type="InterPro" id="IPR027417">
    <property type="entry name" value="P-loop_NTPase"/>
</dbReference>
<gene>
    <name evidence="5" type="ORF">ALC57_01460</name>
</gene>
<feature type="domain" description="Helitron helicase-like" evidence="3">
    <location>
        <begin position="217"/>
        <end position="398"/>
    </location>
</feature>
<accession>A0A151JQH1</accession>
<keyword evidence="1" id="KW-0347">Helicase</keyword>
<dbReference type="Pfam" id="PF14214">
    <property type="entry name" value="Helitron_like_N"/>
    <property type="match status" value="1"/>
</dbReference>
<dbReference type="GO" id="GO:0006310">
    <property type="term" value="P:DNA recombination"/>
    <property type="evidence" value="ECO:0007669"/>
    <property type="project" value="UniProtKB-KW"/>
</dbReference>
<dbReference type="SUPFAM" id="SSF52540">
    <property type="entry name" value="P-loop containing nucleoside triphosphate hydrolases"/>
    <property type="match status" value="2"/>
</dbReference>
<dbReference type="GO" id="GO:0005524">
    <property type="term" value="F:ATP binding"/>
    <property type="evidence" value="ECO:0007669"/>
    <property type="project" value="UniProtKB-KW"/>
</dbReference>
<comment type="cofactor">
    <cofactor evidence="1">
        <name>Mg(2+)</name>
        <dbReference type="ChEBI" id="CHEBI:18420"/>
    </cofactor>
</comment>
<dbReference type="Pfam" id="PF21530">
    <property type="entry name" value="Pif1_2B_dom"/>
    <property type="match status" value="1"/>
</dbReference>
<proteinExistence type="inferred from homology"/>
<dbReference type="GO" id="GO:0043139">
    <property type="term" value="F:5'-3' DNA helicase activity"/>
    <property type="evidence" value="ECO:0007669"/>
    <property type="project" value="UniProtKB-EC"/>
</dbReference>
<feature type="non-terminal residue" evidence="5">
    <location>
        <position position="1"/>
    </location>
</feature>
<evidence type="ECO:0000313" key="5">
    <source>
        <dbReference type="EMBL" id="KYN29118.1"/>
    </source>
</evidence>
<keyword evidence="1" id="KW-0227">DNA damage</keyword>
<feature type="domain" description="DNA helicase Pif1-like DEAD-box helicase" evidence="2">
    <location>
        <begin position="781"/>
        <end position="974"/>
    </location>
</feature>
<organism evidence="5 6">
    <name type="scientific">Trachymyrmex cornetzi</name>
    <dbReference type="NCBI Taxonomy" id="471704"/>
    <lineage>
        <taxon>Eukaryota</taxon>
        <taxon>Metazoa</taxon>
        <taxon>Ecdysozoa</taxon>
        <taxon>Arthropoda</taxon>
        <taxon>Hexapoda</taxon>
        <taxon>Insecta</taxon>
        <taxon>Pterygota</taxon>
        <taxon>Neoptera</taxon>
        <taxon>Endopterygota</taxon>
        <taxon>Hymenoptera</taxon>
        <taxon>Apocrita</taxon>
        <taxon>Aculeata</taxon>
        <taxon>Formicoidea</taxon>
        <taxon>Formicidae</taxon>
        <taxon>Myrmicinae</taxon>
        <taxon>Trachymyrmex</taxon>
    </lineage>
</organism>
<dbReference type="GO" id="GO:0006281">
    <property type="term" value="P:DNA repair"/>
    <property type="evidence" value="ECO:0007669"/>
    <property type="project" value="UniProtKB-KW"/>
</dbReference>
<feature type="domain" description="DNA helicase Pif1-like 2B" evidence="4">
    <location>
        <begin position="1061"/>
        <end position="1107"/>
    </location>
</feature>
<dbReference type="Gene3D" id="3.40.50.300">
    <property type="entry name" value="P-loop containing nucleotide triphosphate hydrolases"/>
    <property type="match status" value="1"/>
</dbReference>
<evidence type="ECO:0000259" key="3">
    <source>
        <dbReference type="Pfam" id="PF14214"/>
    </source>
</evidence>
<keyword evidence="1" id="KW-0234">DNA repair</keyword>
<dbReference type="AlphaFoldDB" id="A0A151JQH1"/>
<dbReference type="EMBL" id="KQ978706">
    <property type="protein sequence ID" value="KYN29118.1"/>
    <property type="molecule type" value="Genomic_DNA"/>
</dbReference>
<keyword evidence="6" id="KW-1185">Reference proteome</keyword>
<dbReference type="InterPro" id="IPR049163">
    <property type="entry name" value="Pif1-like_2B_dom"/>
</dbReference>
<keyword evidence="1" id="KW-0233">DNA recombination</keyword>
<keyword evidence="1" id="KW-0378">Hydrolase</keyword>
<dbReference type="GO" id="GO:0000723">
    <property type="term" value="P:telomere maintenance"/>
    <property type="evidence" value="ECO:0007669"/>
    <property type="project" value="InterPro"/>
</dbReference>
<dbReference type="STRING" id="471704.A0A151JQH1"/>
<dbReference type="Proteomes" id="UP000078492">
    <property type="component" value="Unassembled WGS sequence"/>
</dbReference>
<evidence type="ECO:0000256" key="1">
    <source>
        <dbReference type="RuleBase" id="RU363044"/>
    </source>
</evidence>
<evidence type="ECO:0000259" key="4">
    <source>
        <dbReference type="Pfam" id="PF21530"/>
    </source>
</evidence>